<name>A0A4C1YMK1_EUMVA</name>
<keyword evidence="2" id="KW-1185">Reference proteome</keyword>
<evidence type="ECO:0000313" key="1">
    <source>
        <dbReference type="EMBL" id="GBP75565.1"/>
    </source>
</evidence>
<dbReference type="Proteomes" id="UP000299102">
    <property type="component" value="Unassembled WGS sequence"/>
</dbReference>
<dbReference type="OrthoDB" id="447953at2759"/>
<proteinExistence type="predicted"/>
<reference evidence="1 2" key="1">
    <citation type="journal article" date="2019" name="Commun. Biol.">
        <title>The bagworm genome reveals a unique fibroin gene that provides high tensile strength.</title>
        <authorList>
            <person name="Kono N."/>
            <person name="Nakamura H."/>
            <person name="Ohtoshi R."/>
            <person name="Tomita M."/>
            <person name="Numata K."/>
            <person name="Arakawa K."/>
        </authorList>
    </citation>
    <scope>NUCLEOTIDE SEQUENCE [LARGE SCALE GENOMIC DNA]</scope>
</reference>
<organism evidence="1 2">
    <name type="scientific">Eumeta variegata</name>
    <name type="common">Bagworm moth</name>
    <name type="synonym">Eumeta japonica</name>
    <dbReference type="NCBI Taxonomy" id="151549"/>
    <lineage>
        <taxon>Eukaryota</taxon>
        <taxon>Metazoa</taxon>
        <taxon>Ecdysozoa</taxon>
        <taxon>Arthropoda</taxon>
        <taxon>Hexapoda</taxon>
        <taxon>Insecta</taxon>
        <taxon>Pterygota</taxon>
        <taxon>Neoptera</taxon>
        <taxon>Endopterygota</taxon>
        <taxon>Lepidoptera</taxon>
        <taxon>Glossata</taxon>
        <taxon>Ditrysia</taxon>
        <taxon>Tineoidea</taxon>
        <taxon>Psychidae</taxon>
        <taxon>Oiketicinae</taxon>
        <taxon>Eumeta</taxon>
    </lineage>
</organism>
<protein>
    <submittedName>
        <fullName evidence="1">Uncharacterized protein</fullName>
    </submittedName>
</protein>
<comment type="caution">
    <text evidence="1">The sequence shown here is derived from an EMBL/GenBank/DDBJ whole genome shotgun (WGS) entry which is preliminary data.</text>
</comment>
<gene>
    <name evidence="1" type="ORF">EVAR_50250_1</name>
</gene>
<dbReference type="AlphaFoldDB" id="A0A4C1YMK1"/>
<sequence length="165" mass="19350">MKIRVRRPDELMDGVHSVDWRLTSLLFPFFLLLTDSIWTRYRSPRAREQRRRVLFFLRPDVFTEVPRSDADYKRRERRIDNPAAPPVDAHQSCAYRRQACRSSRRLCRASHTVCRDALGRRDIVPGASHVEATELSEPQGTLVSTVRILINIPRLVLKLVNIFER</sequence>
<accession>A0A4C1YMK1</accession>
<evidence type="ECO:0000313" key="2">
    <source>
        <dbReference type="Proteomes" id="UP000299102"/>
    </source>
</evidence>
<dbReference type="EMBL" id="BGZK01001253">
    <property type="protein sequence ID" value="GBP75565.1"/>
    <property type="molecule type" value="Genomic_DNA"/>
</dbReference>